<evidence type="ECO:0000256" key="5">
    <source>
        <dbReference type="ARBA" id="ARBA00023136"/>
    </source>
</evidence>
<dbReference type="EMBL" id="RKHR01000004">
    <property type="protein sequence ID" value="ROS01027.1"/>
    <property type="molecule type" value="Genomic_DNA"/>
</dbReference>
<evidence type="ECO:0000256" key="7">
    <source>
        <dbReference type="HAMAP-Rule" id="MF_00599"/>
    </source>
</evidence>
<evidence type="ECO:0000256" key="3">
    <source>
        <dbReference type="ARBA" id="ARBA00022692"/>
    </source>
</evidence>
<feature type="topological domain" description="Cytoplasmic" evidence="7">
    <location>
        <begin position="1"/>
        <end position="3"/>
    </location>
</feature>
<evidence type="ECO:0000313" key="8">
    <source>
        <dbReference type="EMBL" id="ROS01027.1"/>
    </source>
</evidence>
<sequence length="95" mass="11114">MRVLYLVLAIVFVVLQFRLWVGPGSYAQVATLQHQIQLLEVKNLRDQERNRLMSAQIGDYRRGVDAIEEKARMELGMIKEGETFFWFVEPKSGER</sequence>
<dbReference type="Pfam" id="PF04977">
    <property type="entry name" value="DivIC"/>
    <property type="match status" value="1"/>
</dbReference>
<dbReference type="PANTHER" id="PTHR37485:SF1">
    <property type="entry name" value="CELL DIVISION PROTEIN FTSB"/>
    <property type="match status" value="1"/>
</dbReference>
<evidence type="ECO:0000256" key="4">
    <source>
        <dbReference type="ARBA" id="ARBA00022989"/>
    </source>
</evidence>
<keyword evidence="2 7" id="KW-0132">Cell division</keyword>
<evidence type="ECO:0000313" key="9">
    <source>
        <dbReference type="Proteomes" id="UP000275394"/>
    </source>
</evidence>
<feature type="topological domain" description="Periplasmic" evidence="7">
    <location>
        <begin position="22"/>
        <end position="95"/>
    </location>
</feature>
<comment type="caution">
    <text evidence="8">The sequence shown here is derived from an EMBL/GenBank/DDBJ whole genome shotgun (WGS) entry which is preliminary data.</text>
</comment>
<dbReference type="AlphaFoldDB" id="A0A3N2DMI9"/>
<keyword evidence="1 7" id="KW-1003">Cell membrane</keyword>
<accession>A0A3N2DMI9</accession>
<dbReference type="HAMAP" id="MF_00599">
    <property type="entry name" value="FtsB"/>
    <property type="match status" value="1"/>
</dbReference>
<dbReference type="InterPro" id="IPR007060">
    <property type="entry name" value="FtsL/DivIC"/>
</dbReference>
<name>A0A3N2DMI9_9GAMM</name>
<dbReference type="GO" id="GO:0005886">
    <property type="term" value="C:plasma membrane"/>
    <property type="evidence" value="ECO:0007669"/>
    <property type="project" value="UniProtKB-SubCell"/>
</dbReference>
<comment type="similarity">
    <text evidence="7">Belongs to the FtsB family.</text>
</comment>
<keyword evidence="9" id="KW-1185">Reference proteome</keyword>
<dbReference type="GO" id="GO:0043093">
    <property type="term" value="P:FtsZ-dependent cytokinesis"/>
    <property type="evidence" value="ECO:0007669"/>
    <property type="project" value="UniProtKB-UniRule"/>
</dbReference>
<comment type="function">
    <text evidence="7">Essential cell division protein. May link together the upstream cell division proteins, which are predominantly cytoplasmic, with the downstream cell division proteins, which are predominantly periplasmic.</text>
</comment>
<dbReference type="PANTHER" id="PTHR37485">
    <property type="entry name" value="CELL DIVISION PROTEIN FTSB"/>
    <property type="match status" value="1"/>
</dbReference>
<reference evidence="8 9" key="1">
    <citation type="submission" date="2018-11" db="EMBL/GenBank/DDBJ databases">
        <title>Genomic Encyclopedia of Type Strains, Phase IV (KMG-IV): sequencing the most valuable type-strain genomes for metagenomic binning, comparative biology and taxonomic classification.</title>
        <authorList>
            <person name="Goeker M."/>
        </authorList>
    </citation>
    <scope>NUCLEOTIDE SEQUENCE [LARGE SCALE GENOMIC DNA]</scope>
    <source>
        <strain evidence="8 9">DSM 100316</strain>
    </source>
</reference>
<gene>
    <name evidence="7" type="primary">ftsB</name>
    <name evidence="8" type="ORF">EDC56_1450</name>
</gene>
<keyword evidence="7" id="KW-0997">Cell inner membrane</keyword>
<dbReference type="InterPro" id="IPR023081">
    <property type="entry name" value="Cell_div_FtsB"/>
</dbReference>
<dbReference type="GO" id="GO:0032153">
    <property type="term" value="C:cell division site"/>
    <property type="evidence" value="ECO:0007669"/>
    <property type="project" value="UniProtKB-UniRule"/>
</dbReference>
<keyword evidence="5 7" id="KW-0472">Membrane</keyword>
<keyword evidence="4 7" id="KW-1133">Transmembrane helix</keyword>
<evidence type="ECO:0000256" key="1">
    <source>
        <dbReference type="ARBA" id="ARBA00022475"/>
    </source>
</evidence>
<comment type="subcellular location">
    <subcellularLocation>
        <location evidence="7">Cell inner membrane</location>
        <topology evidence="7">Single-pass type II membrane protein</topology>
    </subcellularLocation>
    <text evidence="7">Localizes to the division septum.</text>
</comment>
<evidence type="ECO:0000256" key="6">
    <source>
        <dbReference type="ARBA" id="ARBA00023306"/>
    </source>
</evidence>
<evidence type="ECO:0000256" key="2">
    <source>
        <dbReference type="ARBA" id="ARBA00022618"/>
    </source>
</evidence>
<proteinExistence type="inferred from homology"/>
<protein>
    <recommendedName>
        <fullName evidence="7">Cell division protein FtsB</fullName>
    </recommendedName>
</protein>
<dbReference type="RefSeq" id="WP_123711871.1">
    <property type="nucleotide sequence ID" value="NZ_RKHR01000004.1"/>
</dbReference>
<comment type="subunit">
    <text evidence="7">Part of a complex composed of FtsB, FtsL and FtsQ.</text>
</comment>
<keyword evidence="3 7" id="KW-0812">Transmembrane</keyword>
<dbReference type="OrthoDB" id="7061211at2"/>
<organism evidence="8 9">
    <name type="scientific">Sinobacterium caligoides</name>
    <dbReference type="NCBI Taxonomy" id="933926"/>
    <lineage>
        <taxon>Bacteria</taxon>
        <taxon>Pseudomonadati</taxon>
        <taxon>Pseudomonadota</taxon>
        <taxon>Gammaproteobacteria</taxon>
        <taxon>Cellvibrionales</taxon>
        <taxon>Spongiibacteraceae</taxon>
        <taxon>Sinobacterium</taxon>
    </lineage>
</organism>
<dbReference type="Proteomes" id="UP000275394">
    <property type="component" value="Unassembled WGS sequence"/>
</dbReference>
<keyword evidence="6 7" id="KW-0131">Cell cycle</keyword>
<dbReference type="GO" id="GO:0030428">
    <property type="term" value="C:cell septum"/>
    <property type="evidence" value="ECO:0007669"/>
    <property type="project" value="TreeGrafter"/>
</dbReference>